<dbReference type="PANTHER" id="PTHR31025:SF19">
    <property type="entry name" value="SI:CH73-42K18.1-RELATED"/>
    <property type="match status" value="1"/>
</dbReference>
<proteinExistence type="predicted"/>
<evidence type="ECO:0000313" key="3">
    <source>
        <dbReference type="RefSeq" id="XP_026068469.1"/>
    </source>
</evidence>
<keyword evidence="2" id="KW-1185">Reference proteome</keyword>
<dbReference type="Proteomes" id="UP000515129">
    <property type="component" value="Chromosome 30"/>
</dbReference>
<dbReference type="GeneID" id="113049942"/>
<dbReference type="AlphaFoldDB" id="A0A6P6K866"/>
<dbReference type="RefSeq" id="XP_026068469.1">
    <property type="nucleotide sequence ID" value="XM_026212684.1"/>
</dbReference>
<feature type="region of interest" description="Disordered" evidence="1">
    <location>
        <begin position="226"/>
        <end position="255"/>
    </location>
</feature>
<feature type="compositionally biased region" description="Polar residues" evidence="1">
    <location>
        <begin position="79"/>
        <end position="110"/>
    </location>
</feature>
<sequence>MLFRIVLAADDIRKLVIDELPESVEDLKSILVSKLNLDGEFVLQYEDPDFQNDLVNLTSLTDLPKERATLKIVQKSLPNEQFNGSSNQDTASLTSASSPLGSGTPTQTKSWPDPFIIPSFSYDAELKLRRANDAHEKDGSLLDVTKELKTEILNKLAEVIFNLNPYPTREQIESVSEALVKKHPCLKEPGSSCGWYCWKYSLSFKMGNFRQKLRVAGCPTVSLSTNGAGKKQLKKPRRSETNFLPDMPDGETSSSLEEERKALLIEVTKKNPNNKFIDAAMARTYALRRKEIIEQEPLVSDIQTRWPALFTERQIVAEFSRLLSADLMRSFYGGLDELLPRFLELYKNMDQDSALLNKILQWLGADDSNQNKRTAVLLGLPHCLRENSTSFLKTCEPTSEIEDVTKGNKVGILIVTEQQQCDVLPTEIIDITLVLEEHLVVTDISSVPNAFALLMGLFYVVNIEYPKHMKYTFEALQKLVMNIGGSSCSSRVHGLRNKLFRKK</sequence>
<dbReference type="OrthoDB" id="6512834at2759"/>
<gene>
    <name evidence="3" type="primary">LOC113049942</name>
</gene>
<name>A0A6P6K866_CARAU</name>
<organism evidence="2 3">
    <name type="scientific">Carassius auratus</name>
    <name type="common">Goldfish</name>
    <dbReference type="NCBI Taxonomy" id="7957"/>
    <lineage>
        <taxon>Eukaryota</taxon>
        <taxon>Metazoa</taxon>
        <taxon>Chordata</taxon>
        <taxon>Craniata</taxon>
        <taxon>Vertebrata</taxon>
        <taxon>Euteleostomi</taxon>
        <taxon>Actinopterygii</taxon>
        <taxon>Neopterygii</taxon>
        <taxon>Teleostei</taxon>
        <taxon>Ostariophysi</taxon>
        <taxon>Cypriniformes</taxon>
        <taxon>Cyprinidae</taxon>
        <taxon>Cyprininae</taxon>
        <taxon>Carassius</taxon>
    </lineage>
</organism>
<feature type="region of interest" description="Disordered" evidence="1">
    <location>
        <begin position="79"/>
        <end position="112"/>
    </location>
</feature>
<dbReference type="PANTHER" id="PTHR31025">
    <property type="entry name" value="SI:CH211-196P9.1-RELATED"/>
    <property type="match status" value="1"/>
</dbReference>
<reference evidence="3" key="1">
    <citation type="submission" date="2025-08" db="UniProtKB">
        <authorList>
            <consortium name="RefSeq"/>
        </authorList>
    </citation>
    <scope>IDENTIFICATION</scope>
    <source>
        <strain evidence="3">Wakin</strain>
        <tissue evidence="3">Muscle</tissue>
    </source>
</reference>
<protein>
    <submittedName>
        <fullName evidence="3">Sterile alpha motif domain-containing protein 3-like</fullName>
    </submittedName>
</protein>
<evidence type="ECO:0000313" key="2">
    <source>
        <dbReference type="Proteomes" id="UP000515129"/>
    </source>
</evidence>
<dbReference type="KEGG" id="caua:113049942"/>
<evidence type="ECO:0000256" key="1">
    <source>
        <dbReference type="SAM" id="MobiDB-lite"/>
    </source>
</evidence>
<accession>A0A6P6K866</accession>